<name>A0A317D831_9ACTN</name>
<dbReference type="GO" id="GO:0044281">
    <property type="term" value="P:small molecule metabolic process"/>
    <property type="evidence" value="ECO:0007669"/>
    <property type="project" value="UniProtKB-ARBA"/>
</dbReference>
<feature type="region of interest" description="Disordered" evidence="4">
    <location>
        <begin position="1"/>
        <end position="24"/>
    </location>
</feature>
<dbReference type="InterPro" id="IPR051400">
    <property type="entry name" value="HAD-like_hydrolase"/>
</dbReference>
<dbReference type="Gene3D" id="3.40.50.1000">
    <property type="entry name" value="HAD superfamily/HAD-like"/>
    <property type="match status" value="1"/>
</dbReference>
<evidence type="ECO:0000313" key="5">
    <source>
        <dbReference type="EMBL" id="PWR08775.1"/>
    </source>
</evidence>
<dbReference type="AlphaFoldDB" id="A0A317D831"/>
<dbReference type="PRINTS" id="PR00413">
    <property type="entry name" value="HADHALOGNASE"/>
</dbReference>
<dbReference type="Pfam" id="PF00702">
    <property type="entry name" value="Hydrolase"/>
    <property type="match status" value="1"/>
</dbReference>
<accession>A0A317D831</accession>
<evidence type="ECO:0000256" key="1">
    <source>
        <dbReference type="ARBA" id="ARBA00001946"/>
    </source>
</evidence>
<comment type="caution">
    <text evidence="5">The sequence shown here is derived from an EMBL/GenBank/DDBJ whole genome shotgun (WGS) entry which is preliminary data.</text>
</comment>
<keyword evidence="3" id="KW-0460">Magnesium</keyword>
<dbReference type="InterPro" id="IPR023214">
    <property type="entry name" value="HAD_sf"/>
</dbReference>
<dbReference type="InterPro" id="IPR036412">
    <property type="entry name" value="HAD-like_sf"/>
</dbReference>
<reference evidence="5 6" key="1">
    <citation type="submission" date="2018-05" db="EMBL/GenBank/DDBJ databases">
        <title>Micromonospora atacamensis sp. nov., a novel actinobacteria isolated from high altitude Atacama Desert soil.</title>
        <authorList>
            <person name="Carro L."/>
            <person name="Golinska P."/>
            <person name="Klenk H.-P."/>
            <person name="Goodfellow M."/>
        </authorList>
    </citation>
    <scope>NUCLEOTIDE SEQUENCE [LARGE SCALE GENOMIC DNA]</scope>
    <source>
        <strain evidence="5 6">5R2A7</strain>
    </source>
</reference>
<dbReference type="PANTHER" id="PTHR46470">
    <property type="entry name" value="N-ACYLNEURAMINATE-9-PHOSPHATASE"/>
    <property type="match status" value="1"/>
</dbReference>
<dbReference type="SFLD" id="SFLDG01129">
    <property type="entry name" value="C1.5:_HAD__Beta-PGM__Phosphata"/>
    <property type="match status" value="1"/>
</dbReference>
<evidence type="ECO:0000256" key="4">
    <source>
        <dbReference type="SAM" id="MobiDB-lite"/>
    </source>
</evidence>
<evidence type="ECO:0000256" key="3">
    <source>
        <dbReference type="ARBA" id="ARBA00022842"/>
    </source>
</evidence>
<protein>
    <recommendedName>
        <fullName evidence="7">HAD family hydrolase</fullName>
    </recommendedName>
</protein>
<evidence type="ECO:0000313" key="6">
    <source>
        <dbReference type="Proteomes" id="UP000245410"/>
    </source>
</evidence>
<sequence>MVEGPGNVAHDVGAPAPETQPGGMPWTMNGSPVSCVFLDFFGTLVDYSPSRTEQGFHRSHALLRSMGLRMGYDEFLHEWSAESSRLDEVTQTSHREFSMEDVTSDFLKRLTKSDPAPHTVAQFVEVYLDEWNKGVRYPADAPMIVATLASRFRLAVVTNTHKADLVPRHLANMGIADFFDSVVTSLEVGWRKPHPAIFAEALDQMRVAPSDAVFVGDNYTADYLGSKAAGIDGLLIDPTCRYDIPEQDRLRSLGDILQLAVPASA</sequence>
<dbReference type="Gene3D" id="1.20.120.1600">
    <property type="match status" value="1"/>
</dbReference>
<proteinExistence type="predicted"/>
<evidence type="ECO:0000256" key="2">
    <source>
        <dbReference type="ARBA" id="ARBA00022801"/>
    </source>
</evidence>
<dbReference type="GO" id="GO:0016787">
    <property type="term" value="F:hydrolase activity"/>
    <property type="evidence" value="ECO:0007669"/>
    <property type="project" value="UniProtKB-KW"/>
</dbReference>
<dbReference type="SFLD" id="SFLDS00003">
    <property type="entry name" value="Haloacid_Dehalogenase"/>
    <property type="match status" value="1"/>
</dbReference>
<dbReference type="NCBIfam" id="TIGR01549">
    <property type="entry name" value="HAD-SF-IA-v1"/>
    <property type="match status" value="1"/>
</dbReference>
<organism evidence="5 6">
    <name type="scientific">Micromonospora acroterricola</name>
    <dbReference type="NCBI Taxonomy" id="2202421"/>
    <lineage>
        <taxon>Bacteria</taxon>
        <taxon>Bacillati</taxon>
        <taxon>Actinomycetota</taxon>
        <taxon>Actinomycetes</taxon>
        <taxon>Micromonosporales</taxon>
        <taxon>Micromonosporaceae</taxon>
        <taxon>Micromonospora</taxon>
    </lineage>
</organism>
<keyword evidence="2" id="KW-0378">Hydrolase</keyword>
<dbReference type="Proteomes" id="UP000245410">
    <property type="component" value="Unassembled WGS sequence"/>
</dbReference>
<comment type="cofactor">
    <cofactor evidence="1">
        <name>Mg(2+)</name>
        <dbReference type="ChEBI" id="CHEBI:18420"/>
    </cofactor>
</comment>
<evidence type="ECO:0008006" key="7">
    <source>
        <dbReference type="Google" id="ProtNLM"/>
    </source>
</evidence>
<dbReference type="NCBIfam" id="TIGR01509">
    <property type="entry name" value="HAD-SF-IA-v3"/>
    <property type="match status" value="1"/>
</dbReference>
<dbReference type="EMBL" id="QGKR01000193">
    <property type="protein sequence ID" value="PWR08775.1"/>
    <property type="molecule type" value="Genomic_DNA"/>
</dbReference>
<keyword evidence="6" id="KW-1185">Reference proteome</keyword>
<dbReference type="InterPro" id="IPR006439">
    <property type="entry name" value="HAD-SF_hydro_IA"/>
</dbReference>
<dbReference type="SUPFAM" id="SSF56784">
    <property type="entry name" value="HAD-like"/>
    <property type="match status" value="1"/>
</dbReference>
<gene>
    <name evidence="5" type="ORF">DKT68_14515</name>
</gene>